<evidence type="ECO:0000313" key="3">
    <source>
        <dbReference type="EMBL" id="UXH76186.1"/>
    </source>
</evidence>
<keyword evidence="4" id="KW-1185">Reference proteome</keyword>
<dbReference type="Proteomes" id="UP001064933">
    <property type="component" value="Chromosome"/>
</dbReference>
<dbReference type="EMBL" id="CP104562">
    <property type="protein sequence ID" value="UXH76186.1"/>
    <property type="molecule type" value="Genomic_DNA"/>
</dbReference>
<keyword evidence="1" id="KW-0812">Transmembrane</keyword>
<dbReference type="Pfam" id="PF12158">
    <property type="entry name" value="DUF3592"/>
    <property type="match status" value="1"/>
</dbReference>
<gene>
    <name evidence="3" type="ORF">N4261_14010</name>
</gene>
<keyword evidence="1" id="KW-0472">Membrane</keyword>
<proteinExistence type="predicted"/>
<accession>A0ABY6ASH5</accession>
<evidence type="ECO:0000313" key="4">
    <source>
        <dbReference type="Proteomes" id="UP001064933"/>
    </source>
</evidence>
<feature type="transmembrane region" description="Helical" evidence="1">
    <location>
        <begin position="129"/>
        <end position="147"/>
    </location>
</feature>
<dbReference type="InterPro" id="IPR021994">
    <property type="entry name" value="DUF3592"/>
</dbReference>
<sequence>MWRWMGCCFFVGAGLLYVMDTQRRSAGPTDLQPVAAVLEQGRCEPVERATSPGKTPLYYAKPVLSYRYEAGGRTYHGQRYARRADATFSTSAECEAYVASLAAGPSVTAWVSASEPAYSVLEPAQPKAGFGYVFILIGSLFGLAAAWSQIKKWRSAV</sequence>
<dbReference type="RefSeq" id="WP_261755919.1">
    <property type="nucleotide sequence ID" value="NZ_CP104562.2"/>
</dbReference>
<reference evidence="3" key="1">
    <citation type="submission" date="2022-10" db="EMBL/GenBank/DDBJ databases">
        <title>Characterization and whole genome sequencing of a new Roseateles species, isolated from fresh water.</title>
        <authorList>
            <person name="Guliayeva D.Y."/>
            <person name="Akhremchuk A.E."/>
            <person name="Sikolenko M.A."/>
            <person name="Valentovich L.N."/>
            <person name="Sidarenka A.V."/>
        </authorList>
    </citation>
    <scope>NUCLEOTIDE SEQUENCE</scope>
    <source>
        <strain evidence="3">BIM B-1768</strain>
    </source>
</reference>
<feature type="domain" description="DUF3592" evidence="2">
    <location>
        <begin position="48"/>
        <end position="124"/>
    </location>
</feature>
<name>A0ABY6ASH5_9BURK</name>
<evidence type="ECO:0000259" key="2">
    <source>
        <dbReference type="Pfam" id="PF12158"/>
    </source>
</evidence>
<evidence type="ECO:0000256" key="1">
    <source>
        <dbReference type="SAM" id="Phobius"/>
    </source>
</evidence>
<protein>
    <submittedName>
        <fullName evidence="3">DUF3592 domain-containing protein</fullName>
    </submittedName>
</protein>
<organism evidence="3 4">
    <name type="scientific">Roseateles amylovorans</name>
    <dbReference type="NCBI Taxonomy" id="2978473"/>
    <lineage>
        <taxon>Bacteria</taxon>
        <taxon>Pseudomonadati</taxon>
        <taxon>Pseudomonadota</taxon>
        <taxon>Betaproteobacteria</taxon>
        <taxon>Burkholderiales</taxon>
        <taxon>Sphaerotilaceae</taxon>
        <taxon>Roseateles</taxon>
    </lineage>
</organism>
<keyword evidence="1" id="KW-1133">Transmembrane helix</keyword>